<accession>A0A4S1DZM4</accession>
<reference evidence="1 2" key="1">
    <citation type="submission" date="2019-04" db="EMBL/GenBank/DDBJ databases">
        <authorList>
            <person name="Liu A."/>
        </authorList>
    </citation>
    <scope>NUCLEOTIDE SEQUENCE [LARGE SCALE GENOMIC DNA]</scope>
    <source>
        <strain evidence="1 2">RZ03</strain>
    </source>
</reference>
<dbReference type="EMBL" id="SRSO01000006">
    <property type="protein sequence ID" value="TGV03619.1"/>
    <property type="molecule type" value="Genomic_DNA"/>
</dbReference>
<dbReference type="OrthoDB" id="981624at2"/>
<gene>
    <name evidence="1" type="ORF">EM932_06230</name>
</gene>
<sequence length="318" mass="37062">MKCIICEKDANAKGSHIVPASLIQNCIGKHYSEESYEIDSKNATVDVYYGRDNLKNTNPEIKKHHHKEDNILCQKCEDKLAELESKFSREFLQKFRIDKFKNNFESYKLATEFEILEPNKLTNLEIHAYIYSIILRFCRDTEINNGYKFLLENELLLIKEFVHGFLYEIDNDYHSVSNFKLVLVFNKYSDKGSYLCSSNEFSNPYIFFFCEVIVQLFTEEMLDKAKFLFNGCINSIREAKCKLIVGPEDFYNDLTLHMSHILGTDFATNGTKKLCGLNQKPYDENLLEITRLIKQYELNGIKDAPLKALENLTKKYSG</sequence>
<dbReference type="RefSeq" id="WP_135876313.1">
    <property type="nucleotide sequence ID" value="NZ_SRSO01000006.1"/>
</dbReference>
<organism evidence="1 2">
    <name type="scientific">Flavivirga rizhaonensis</name>
    <dbReference type="NCBI Taxonomy" id="2559571"/>
    <lineage>
        <taxon>Bacteria</taxon>
        <taxon>Pseudomonadati</taxon>
        <taxon>Bacteroidota</taxon>
        <taxon>Flavobacteriia</taxon>
        <taxon>Flavobacteriales</taxon>
        <taxon>Flavobacteriaceae</taxon>
        <taxon>Flavivirga</taxon>
    </lineage>
</organism>
<evidence type="ECO:0008006" key="3">
    <source>
        <dbReference type="Google" id="ProtNLM"/>
    </source>
</evidence>
<name>A0A4S1DZM4_9FLAO</name>
<dbReference type="Proteomes" id="UP000307602">
    <property type="component" value="Unassembled WGS sequence"/>
</dbReference>
<proteinExistence type="predicted"/>
<evidence type="ECO:0000313" key="1">
    <source>
        <dbReference type="EMBL" id="TGV03619.1"/>
    </source>
</evidence>
<protein>
    <recommendedName>
        <fullName evidence="3">HNH endonuclease</fullName>
    </recommendedName>
</protein>
<comment type="caution">
    <text evidence="1">The sequence shown here is derived from an EMBL/GenBank/DDBJ whole genome shotgun (WGS) entry which is preliminary data.</text>
</comment>
<evidence type="ECO:0000313" key="2">
    <source>
        <dbReference type="Proteomes" id="UP000307602"/>
    </source>
</evidence>
<dbReference type="AlphaFoldDB" id="A0A4S1DZM4"/>
<keyword evidence="2" id="KW-1185">Reference proteome</keyword>